<evidence type="ECO:0000256" key="1">
    <source>
        <dbReference type="SAM" id="MobiDB-lite"/>
    </source>
</evidence>
<accession>A0A7C9EPA6</accession>
<feature type="compositionally biased region" description="Polar residues" evidence="1">
    <location>
        <begin position="112"/>
        <end position="123"/>
    </location>
</feature>
<dbReference type="AlphaFoldDB" id="A0A7C9EPA6"/>
<feature type="compositionally biased region" description="Low complexity" evidence="1">
    <location>
        <begin position="63"/>
        <end position="107"/>
    </location>
</feature>
<feature type="region of interest" description="Disordered" evidence="1">
    <location>
        <begin position="1"/>
        <end position="142"/>
    </location>
</feature>
<organism evidence="2">
    <name type="scientific">Opuntia streptacantha</name>
    <name type="common">Prickly pear cactus</name>
    <name type="synonym">Opuntia cardona</name>
    <dbReference type="NCBI Taxonomy" id="393608"/>
    <lineage>
        <taxon>Eukaryota</taxon>
        <taxon>Viridiplantae</taxon>
        <taxon>Streptophyta</taxon>
        <taxon>Embryophyta</taxon>
        <taxon>Tracheophyta</taxon>
        <taxon>Spermatophyta</taxon>
        <taxon>Magnoliopsida</taxon>
        <taxon>eudicotyledons</taxon>
        <taxon>Gunneridae</taxon>
        <taxon>Pentapetalae</taxon>
        <taxon>Caryophyllales</taxon>
        <taxon>Cactineae</taxon>
        <taxon>Cactaceae</taxon>
        <taxon>Opuntioideae</taxon>
        <taxon>Opuntia</taxon>
    </lineage>
</organism>
<reference evidence="2" key="2">
    <citation type="submission" date="2020-07" db="EMBL/GenBank/DDBJ databases">
        <authorList>
            <person name="Vera ALvarez R."/>
            <person name="Arias-Moreno D.M."/>
            <person name="Jimenez-Jacinto V."/>
            <person name="Jimenez-Bremont J.F."/>
            <person name="Swaminathan K."/>
            <person name="Moose S.P."/>
            <person name="Guerrero-Gonzalez M.L."/>
            <person name="Marino-Ramirez L."/>
            <person name="Landsman D."/>
            <person name="Rodriguez-Kessler M."/>
            <person name="Delgado-Sanchez P."/>
        </authorList>
    </citation>
    <scope>NUCLEOTIDE SEQUENCE</scope>
    <source>
        <tissue evidence="2">Cladode</tissue>
    </source>
</reference>
<proteinExistence type="predicted"/>
<protein>
    <submittedName>
        <fullName evidence="2">Uncharacterized protein</fullName>
    </submittedName>
</protein>
<sequence>MTRVSVPHSATSDPTRIRYPLPPGSTRRNHRRRFFGQSPAHRSAPTPQLHRFLPPQSQPPGPSSRAPPTSPPFLSSPFPATPARSPGRSPTAASCPAPSSAAAFSPARLTEAAQSSPAHSTGASPIMVEAAPGPADGGEKGR</sequence>
<evidence type="ECO:0000313" key="2">
    <source>
        <dbReference type="EMBL" id="MBA4665284.1"/>
    </source>
</evidence>
<name>A0A7C9EPA6_OPUST</name>
<reference evidence="2" key="1">
    <citation type="journal article" date="2013" name="J. Plant Res.">
        <title>Effect of fungi and light on seed germination of three Opuntia species from semiarid lands of central Mexico.</title>
        <authorList>
            <person name="Delgado-Sanchez P."/>
            <person name="Jimenez-Bremont J.F."/>
            <person name="Guerrero-Gonzalez Mde L."/>
            <person name="Flores J."/>
        </authorList>
    </citation>
    <scope>NUCLEOTIDE SEQUENCE</scope>
    <source>
        <tissue evidence="2">Cladode</tissue>
    </source>
</reference>
<dbReference type="EMBL" id="GISG01226804">
    <property type="protein sequence ID" value="MBA4665284.1"/>
    <property type="molecule type" value="Transcribed_RNA"/>
</dbReference>